<keyword evidence="2" id="KW-0808">Transferase</keyword>
<dbReference type="Pfam" id="PF13692">
    <property type="entry name" value="Glyco_trans_1_4"/>
    <property type="match status" value="1"/>
</dbReference>
<dbReference type="SUPFAM" id="SSF53756">
    <property type="entry name" value="UDP-Glycosyltransferase/glycogen phosphorylase"/>
    <property type="match status" value="1"/>
</dbReference>
<evidence type="ECO:0000259" key="1">
    <source>
        <dbReference type="Pfam" id="PF00535"/>
    </source>
</evidence>
<dbReference type="eggNOG" id="COG0438">
    <property type="taxonomic scope" value="Bacteria"/>
</dbReference>
<dbReference type="eggNOG" id="COG1216">
    <property type="taxonomic scope" value="Bacteria"/>
</dbReference>
<dbReference type="CDD" id="cd03801">
    <property type="entry name" value="GT4_PimA-like"/>
    <property type="match status" value="1"/>
</dbReference>
<accession>G6XF68</accession>
<gene>
    <name evidence="2" type="ORF">GMO_01330</name>
</gene>
<dbReference type="STRING" id="1088869.GMO_01330"/>
<evidence type="ECO:0000313" key="2">
    <source>
        <dbReference type="EMBL" id="EHH68826.1"/>
    </source>
</evidence>
<dbReference type="PANTHER" id="PTHR43179">
    <property type="entry name" value="RHAMNOSYLTRANSFERASE WBBL"/>
    <property type="match status" value="1"/>
</dbReference>
<organism evidence="2 3">
    <name type="scientific">Gluconobacter morbifer G707</name>
    <dbReference type="NCBI Taxonomy" id="1088869"/>
    <lineage>
        <taxon>Bacteria</taxon>
        <taxon>Pseudomonadati</taxon>
        <taxon>Pseudomonadota</taxon>
        <taxon>Alphaproteobacteria</taxon>
        <taxon>Acetobacterales</taxon>
        <taxon>Acetobacteraceae</taxon>
        <taxon>Gluconobacter</taxon>
    </lineage>
</organism>
<dbReference type="InterPro" id="IPR001173">
    <property type="entry name" value="Glyco_trans_2-like"/>
</dbReference>
<dbReference type="Proteomes" id="UP000004949">
    <property type="component" value="Unassembled WGS sequence"/>
</dbReference>
<feature type="domain" description="Glycosyltransferase 2-like" evidence="1">
    <location>
        <begin position="362"/>
        <end position="500"/>
    </location>
</feature>
<keyword evidence="3" id="KW-1185">Reference proteome</keyword>
<dbReference type="OrthoDB" id="9783791at2"/>
<dbReference type="PANTHER" id="PTHR43179:SF7">
    <property type="entry name" value="RHAMNOSYLTRANSFERASE WBBL"/>
    <property type="match status" value="1"/>
</dbReference>
<dbReference type="Pfam" id="PF00535">
    <property type="entry name" value="Glycos_transf_2"/>
    <property type="match status" value="1"/>
</dbReference>
<proteinExistence type="predicted"/>
<dbReference type="InterPro" id="IPR029044">
    <property type="entry name" value="Nucleotide-diphossugar_trans"/>
</dbReference>
<dbReference type="AlphaFoldDB" id="G6XF68"/>
<dbReference type="Gene3D" id="3.90.550.10">
    <property type="entry name" value="Spore Coat Polysaccharide Biosynthesis Protein SpsA, Chain A"/>
    <property type="match status" value="1"/>
</dbReference>
<dbReference type="GO" id="GO:0016740">
    <property type="term" value="F:transferase activity"/>
    <property type="evidence" value="ECO:0007669"/>
    <property type="project" value="UniProtKB-KW"/>
</dbReference>
<evidence type="ECO:0000313" key="3">
    <source>
        <dbReference type="Proteomes" id="UP000004949"/>
    </source>
</evidence>
<reference evidence="2 3" key="1">
    <citation type="submission" date="2011-10" db="EMBL/GenBank/DDBJ databases">
        <title>Genome sequence of Gluconobacter morbifer G707, isolated from Drosophila gut.</title>
        <authorList>
            <person name="Lee W.-J."/>
            <person name="Kim E.-K."/>
        </authorList>
    </citation>
    <scope>NUCLEOTIDE SEQUENCE [LARGE SCALE GENOMIC DNA]</scope>
    <source>
        <strain evidence="2 3">G707</strain>
    </source>
</reference>
<dbReference type="PATRIC" id="fig|1088869.3.peg.133"/>
<dbReference type="RefSeq" id="WP_008850284.1">
    <property type="nucleotide sequence ID" value="NZ_AGQV01000001.1"/>
</dbReference>
<dbReference type="EMBL" id="AGQV01000001">
    <property type="protein sequence ID" value="EHH68826.1"/>
    <property type="molecule type" value="Genomic_DNA"/>
</dbReference>
<dbReference type="SUPFAM" id="SSF53448">
    <property type="entry name" value="Nucleotide-diphospho-sugar transferases"/>
    <property type="match status" value="1"/>
</dbReference>
<dbReference type="CDD" id="cd04186">
    <property type="entry name" value="GT_2_like_c"/>
    <property type="match status" value="1"/>
</dbReference>
<name>G6XF68_9PROT</name>
<dbReference type="Gene3D" id="3.40.50.2000">
    <property type="entry name" value="Glycogen Phosphorylase B"/>
    <property type="match status" value="1"/>
</dbReference>
<comment type="caution">
    <text evidence="2">The sequence shown here is derived from an EMBL/GenBank/DDBJ whole genome shotgun (WGS) entry which is preliminary data.</text>
</comment>
<sequence length="993" mass="113576">MSEHAPAPGAEHHEPRWRRFDGQWYLLRYPEVRNWMREQGEDDPFRFYQETGQQYGHSPNRYFDEVWYRETHADVRRELIQEKYRSGFEHYCEKGYRTHSPHWLFDEPGYRRRYPELTQRYLDEHGLLNGYDHYLSGGELRYYRGHLFFDDEICRTLALRFPAYFDSRIGLFASWLALPTGIADAGRVSWYFDPIWYLKRYPQVSREIEAGHYSSALHHYLTNDTPRLFDPQPLFSEAYYAQTHPDILPSLDEGYFRNGYEHFLRFGSQEGRAPQENIDLAAYLAKSQVRNDVRNHLYDGPFAHLVAARNRDSDPQEAALAEVPEIGEENSRALFESEAEALLPALARHPLDFVVQGVPELSVIMVVYDHLALTMQALASLRANYPGAIQLIVVDSGSSDMTYRMDELVHGAVILRYRYNIGYLEGCNIALSKVEAPITLYLNNDLRLYPGALFLAMQRLRSAPDIGAVGGKLVRTNMRLQEAGSIIWRDGATYGYRREDNPNTTEANFVRDVDYCSAAFLMVRTSLLRRLGGYDLRYRPAYFEDTDLCVRIIKAGMRIIYDPSVVIEHLEFGSSGDSGSHALIQGNLRIFARTQQDFLRHQQPAHIRNAVMARERRSERKRILFIEDRLPLRRLGSGYVRSNDILRVMAELGYEVTVFPMLPRDQTALDIFGDFPETVELIADRTFPDFADFIQERAGYYNLLWVGRTHNMMRLLPMLNEGSRYLPAAGAVLDTEVIATPRTLERVKVLGLPEPDMSFDDMLRDELSCAHFCQRIVAVTRHDADLVRQAGYENVSVLGHEMRPEPTPALFADRHNILFFGALHDEGAPNHDSLVWFVNEVLPLLDGELAPEVRFTIAGFVSPSVDMSVFARHPRVDIVGAVGDPRPLFDRHRVFVAPTRFAGGLPFKVQEAAAYGLPMVVTTLLQEEVGWTSGQELLSASAQDPTGFATAIGQLYQDLWIRLRAGALSAVKKDCSPELFQKALKDILENCVA</sequence>
<protein>
    <submittedName>
        <fullName evidence="2">Glycosyltransferase</fullName>
    </submittedName>
</protein>